<dbReference type="SUPFAM" id="SSF53756">
    <property type="entry name" value="UDP-Glycosyltransferase/glycogen phosphorylase"/>
    <property type="match status" value="1"/>
</dbReference>
<dbReference type="Gene3D" id="3.40.50.2000">
    <property type="entry name" value="Glycogen Phosphorylase B"/>
    <property type="match status" value="2"/>
</dbReference>
<keyword evidence="2 4" id="KW-0808">Transferase</keyword>
<dbReference type="EMBL" id="MVCE01000002">
    <property type="protein sequence ID" value="PGF35177.1"/>
    <property type="molecule type" value="Genomic_DNA"/>
</dbReference>
<organism evidence="4 5">
    <name type="scientific">Cutibacterium acnes</name>
    <name type="common">Propionibacterium acnes</name>
    <dbReference type="NCBI Taxonomy" id="1747"/>
    <lineage>
        <taxon>Bacteria</taxon>
        <taxon>Bacillati</taxon>
        <taxon>Actinomycetota</taxon>
        <taxon>Actinomycetes</taxon>
        <taxon>Propionibacteriales</taxon>
        <taxon>Propionibacteriaceae</taxon>
        <taxon>Cutibacterium</taxon>
    </lineage>
</organism>
<dbReference type="GeneID" id="92856116"/>
<keyword evidence="1" id="KW-0328">Glycosyltransferase</keyword>
<sequence>MAHRESTLILLTNTYPLSRGEEFLENEIDHVGRAFDQVVIIPIQAGPADVQTRAIPSNAQVMHIARSSPRGLDRALAAVKGLVRLPPSGVDWAATRRQPRLLVSDAHFEACAQTALDSILAKLPNLRLTSESHVTIYSFWLHITARTATLLAEQLRAQGVTVDRVISRAHRYDLYPSVAPRHHIPERRLLLQSLDGICPVSEQGTRELQTTWPQYAGKIHTRYLGTSDPGPTAHCRRDPFTIVSCAHLVPVKRMIRMPAILARVRASGIDAHWTHLGDGPQMDTLREEVTVHRVTDAITLLGHVDNTQVMATQRDLKPSVFVNLSSSEGLPVSMMEVASLGIPIIATGVGGVGEIVSSDNGHLLPAEFTDAQASDALVQLARLSEDEYQQVCQASRQVWEEKFRASVVYPEFCREVLGGR</sequence>
<evidence type="ECO:0000313" key="4">
    <source>
        <dbReference type="EMBL" id="PGF35177.1"/>
    </source>
</evidence>
<evidence type="ECO:0000256" key="2">
    <source>
        <dbReference type="ARBA" id="ARBA00022679"/>
    </source>
</evidence>
<gene>
    <name evidence="4" type="ORF">B1B09_06195</name>
</gene>
<dbReference type="PANTHER" id="PTHR12526">
    <property type="entry name" value="GLYCOSYLTRANSFERASE"/>
    <property type="match status" value="1"/>
</dbReference>
<dbReference type="InterPro" id="IPR001296">
    <property type="entry name" value="Glyco_trans_1"/>
</dbReference>
<accession>A0A8B2VHP9</accession>
<proteinExistence type="predicted"/>
<feature type="domain" description="Glycosyl transferase family 1" evidence="3">
    <location>
        <begin position="238"/>
        <end position="389"/>
    </location>
</feature>
<protein>
    <submittedName>
        <fullName evidence="4">Glycosyl transferase</fullName>
    </submittedName>
</protein>
<evidence type="ECO:0000313" key="5">
    <source>
        <dbReference type="Proteomes" id="UP000226191"/>
    </source>
</evidence>
<dbReference type="Pfam" id="PF00534">
    <property type="entry name" value="Glycos_transf_1"/>
    <property type="match status" value="1"/>
</dbReference>
<evidence type="ECO:0000259" key="3">
    <source>
        <dbReference type="Pfam" id="PF00534"/>
    </source>
</evidence>
<dbReference type="RefSeq" id="WP_002515719.1">
    <property type="nucleotide sequence ID" value="NZ_AP022844.1"/>
</dbReference>
<dbReference type="OrthoDB" id="9775208at2"/>
<dbReference type="PANTHER" id="PTHR12526:SF629">
    <property type="entry name" value="TEICHURONIC ACID BIOSYNTHESIS GLYCOSYLTRANSFERASE TUAH-RELATED"/>
    <property type="match status" value="1"/>
</dbReference>
<comment type="caution">
    <text evidence="4">The sequence shown here is derived from an EMBL/GenBank/DDBJ whole genome shotgun (WGS) entry which is preliminary data.</text>
</comment>
<reference evidence="4 5" key="1">
    <citation type="submission" date="2017-02" db="EMBL/GenBank/DDBJ databases">
        <title>Prevalence of linear plasmids in Cutibacterium acnes isolates obtained from cancerous prostatic tissue.</title>
        <authorList>
            <person name="Davidsson S."/>
            <person name="Bruggemann H."/>
        </authorList>
    </citation>
    <scope>NUCLEOTIDE SEQUENCE [LARGE SCALE GENOMIC DNA]</scope>
    <source>
        <strain evidence="4 5">11-78</strain>
    </source>
</reference>
<dbReference type="Proteomes" id="UP000226191">
    <property type="component" value="Unassembled WGS sequence"/>
</dbReference>
<dbReference type="GO" id="GO:0016757">
    <property type="term" value="F:glycosyltransferase activity"/>
    <property type="evidence" value="ECO:0007669"/>
    <property type="project" value="UniProtKB-KW"/>
</dbReference>
<evidence type="ECO:0000256" key="1">
    <source>
        <dbReference type="ARBA" id="ARBA00022676"/>
    </source>
</evidence>
<name>A0A8B2VHP9_CUTAC</name>
<dbReference type="AlphaFoldDB" id="A0A8B2VHP9"/>